<dbReference type="InterPro" id="IPR007462">
    <property type="entry name" value="COV1-like"/>
</dbReference>
<dbReference type="OrthoDB" id="9780267at2"/>
<sequence length="227" mass="25009">MGDSGEKQHGTFWGRWRANFLTGIVVIAPLYLTVWLIWSFVSIVDYKVERLLPTGYNLTDYLNFPGYGLAIFVVFTSVIGALAKNLFAAQLIGWGERMLDRLPIIRSIYNAIKQIAETVLVQSKSSFERACLVEYPRRGIWAVAFISTATRGELVEKAGQTDMVSVFLPTTPNPTSGFLLFVPREDVIELDMSVEEAAKLIISAGLVSPAEVGARQTPLPPIPAAAE</sequence>
<protein>
    <submittedName>
        <fullName evidence="2">Uncharacterized membrane protein</fullName>
    </submittedName>
</protein>
<keyword evidence="3" id="KW-1185">Reference proteome</keyword>
<keyword evidence="1" id="KW-0472">Membrane</keyword>
<organism evidence="2 3">
    <name type="scientific">Rubrimonas cliftonensis</name>
    <dbReference type="NCBI Taxonomy" id="89524"/>
    <lineage>
        <taxon>Bacteria</taxon>
        <taxon>Pseudomonadati</taxon>
        <taxon>Pseudomonadota</taxon>
        <taxon>Alphaproteobacteria</taxon>
        <taxon>Rhodobacterales</taxon>
        <taxon>Paracoccaceae</taxon>
        <taxon>Rubrimonas</taxon>
    </lineage>
</organism>
<keyword evidence="1" id="KW-0812">Transmembrane</keyword>
<evidence type="ECO:0000313" key="3">
    <source>
        <dbReference type="Proteomes" id="UP000198703"/>
    </source>
</evidence>
<dbReference type="RefSeq" id="WP_093247992.1">
    <property type="nucleotide sequence ID" value="NZ_FNQM01000001.1"/>
</dbReference>
<accession>A0A1H3W353</accession>
<dbReference type="EMBL" id="FNQM01000001">
    <property type="protein sequence ID" value="SDZ81493.1"/>
    <property type="molecule type" value="Genomic_DNA"/>
</dbReference>
<keyword evidence="1" id="KW-1133">Transmembrane helix</keyword>
<feature type="transmembrane region" description="Helical" evidence="1">
    <location>
        <begin position="20"/>
        <end position="44"/>
    </location>
</feature>
<dbReference type="Pfam" id="PF04367">
    <property type="entry name" value="DUF502"/>
    <property type="match status" value="1"/>
</dbReference>
<dbReference type="Proteomes" id="UP000198703">
    <property type="component" value="Unassembled WGS sequence"/>
</dbReference>
<gene>
    <name evidence="2" type="ORF">SAMN05444370_101488</name>
</gene>
<dbReference type="PANTHER" id="PTHR31876:SF26">
    <property type="entry name" value="PROTEIN LIKE COV 2"/>
    <property type="match status" value="1"/>
</dbReference>
<evidence type="ECO:0000313" key="2">
    <source>
        <dbReference type="EMBL" id="SDZ81493.1"/>
    </source>
</evidence>
<dbReference type="AlphaFoldDB" id="A0A1H3W353"/>
<name>A0A1H3W353_9RHOB</name>
<dbReference type="STRING" id="89524.SAMN05444370_101488"/>
<proteinExistence type="predicted"/>
<feature type="transmembrane region" description="Helical" evidence="1">
    <location>
        <begin position="64"/>
        <end position="83"/>
    </location>
</feature>
<reference evidence="2 3" key="1">
    <citation type="submission" date="2016-10" db="EMBL/GenBank/DDBJ databases">
        <authorList>
            <person name="de Groot N.N."/>
        </authorList>
    </citation>
    <scope>NUCLEOTIDE SEQUENCE [LARGE SCALE GENOMIC DNA]</scope>
    <source>
        <strain evidence="2 3">DSM 15345</strain>
    </source>
</reference>
<dbReference type="PANTHER" id="PTHR31876">
    <property type="entry name" value="COV-LIKE PROTEIN 1"/>
    <property type="match status" value="1"/>
</dbReference>
<evidence type="ECO:0000256" key="1">
    <source>
        <dbReference type="SAM" id="Phobius"/>
    </source>
</evidence>